<dbReference type="AlphaFoldDB" id="A0A2Z7BCT4"/>
<evidence type="ECO:0000313" key="2">
    <source>
        <dbReference type="EMBL" id="KZV31229.1"/>
    </source>
</evidence>
<feature type="compositionally biased region" description="Polar residues" evidence="1">
    <location>
        <begin position="58"/>
        <end position="75"/>
    </location>
</feature>
<accession>A0A2Z7BCT4</accession>
<evidence type="ECO:0000313" key="3">
    <source>
        <dbReference type="Proteomes" id="UP000250235"/>
    </source>
</evidence>
<keyword evidence="3" id="KW-1185">Reference proteome</keyword>
<feature type="region of interest" description="Disordered" evidence="1">
    <location>
        <begin position="45"/>
        <end position="122"/>
    </location>
</feature>
<name>A0A2Z7BCT4_9LAMI</name>
<evidence type="ECO:0000256" key="1">
    <source>
        <dbReference type="SAM" id="MobiDB-lite"/>
    </source>
</evidence>
<dbReference type="EMBL" id="KV007615">
    <property type="protein sequence ID" value="KZV31229.1"/>
    <property type="molecule type" value="Genomic_DNA"/>
</dbReference>
<reference evidence="2 3" key="1">
    <citation type="journal article" date="2015" name="Proc. Natl. Acad. Sci. U.S.A.">
        <title>The resurrection genome of Boea hygrometrica: A blueprint for survival of dehydration.</title>
        <authorList>
            <person name="Xiao L."/>
            <person name="Yang G."/>
            <person name="Zhang L."/>
            <person name="Yang X."/>
            <person name="Zhao S."/>
            <person name="Ji Z."/>
            <person name="Zhou Q."/>
            <person name="Hu M."/>
            <person name="Wang Y."/>
            <person name="Chen M."/>
            <person name="Xu Y."/>
            <person name="Jin H."/>
            <person name="Xiao X."/>
            <person name="Hu G."/>
            <person name="Bao F."/>
            <person name="Hu Y."/>
            <person name="Wan P."/>
            <person name="Li L."/>
            <person name="Deng X."/>
            <person name="Kuang T."/>
            <person name="Xiang C."/>
            <person name="Zhu J.K."/>
            <person name="Oliver M.J."/>
            <person name="He Y."/>
        </authorList>
    </citation>
    <scope>NUCLEOTIDE SEQUENCE [LARGE SCALE GENOMIC DNA]</scope>
    <source>
        <strain evidence="3">cv. XS01</strain>
    </source>
</reference>
<sequence length="122" mass="13554">MHAGYLPPTHAHTNTLFSPNLVAQLTSNRVKSGICETTSRRFHSTSVYTGNPKRRCTASRSGQPAHSNLESTNRSTPKHEPNRSTQRYHLTITEHFSPARGSSTQICPHPKLISTNSIDQFS</sequence>
<dbReference type="Proteomes" id="UP000250235">
    <property type="component" value="Unassembled WGS sequence"/>
</dbReference>
<protein>
    <submittedName>
        <fullName evidence="2">Uncharacterized protein</fullName>
    </submittedName>
</protein>
<organism evidence="2 3">
    <name type="scientific">Dorcoceras hygrometricum</name>
    <dbReference type="NCBI Taxonomy" id="472368"/>
    <lineage>
        <taxon>Eukaryota</taxon>
        <taxon>Viridiplantae</taxon>
        <taxon>Streptophyta</taxon>
        <taxon>Embryophyta</taxon>
        <taxon>Tracheophyta</taxon>
        <taxon>Spermatophyta</taxon>
        <taxon>Magnoliopsida</taxon>
        <taxon>eudicotyledons</taxon>
        <taxon>Gunneridae</taxon>
        <taxon>Pentapetalae</taxon>
        <taxon>asterids</taxon>
        <taxon>lamiids</taxon>
        <taxon>Lamiales</taxon>
        <taxon>Gesneriaceae</taxon>
        <taxon>Didymocarpoideae</taxon>
        <taxon>Trichosporeae</taxon>
        <taxon>Loxocarpinae</taxon>
        <taxon>Dorcoceras</taxon>
    </lineage>
</organism>
<proteinExistence type="predicted"/>
<gene>
    <name evidence="2" type="ORF">F511_17103</name>
</gene>
<feature type="compositionally biased region" description="Polar residues" evidence="1">
    <location>
        <begin position="113"/>
        <end position="122"/>
    </location>
</feature>